<reference evidence="2" key="1">
    <citation type="journal article" date="2023" name="G3 (Bethesda)">
        <title>Genome assembly and association tests identify interacting loci associated with vigor, precocity, and sex in interspecific pistachio rootstocks.</title>
        <authorList>
            <person name="Palmer W."/>
            <person name="Jacygrad E."/>
            <person name="Sagayaradj S."/>
            <person name="Cavanaugh K."/>
            <person name="Han R."/>
            <person name="Bertier L."/>
            <person name="Beede B."/>
            <person name="Kafkas S."/>
            <person name="Golino D."/>
            <person name="Preece J."/>
            <person name="Michelmore R."/>
        </authorList>
    </citation>
    <scope>NUCLEOTIDE SEQUENCE [LARGE SCALE GENOMIC DNA]</scope>
</reference>
<evidence type="ECO:0000313" key="2">
    <source>
        <dbReference type="Proteomes" id="UP001163603"/>
    </source>
</evidence>
<dbReference type="Proteomes" id="UP001163603">
    <property type="component" value="Chromosome 1"/>
</dbReference>
<gene>
    <name evidence="1" type="ORF">Pint_02953</name>
</gene>
<evidence type="ECO:0000313" key="1">
    <source>
        <dbReference type="EMBL" id="KAJ0053062.1"/>
    </source>
</evidence>
<comment type="caution">
    <text evidence="1">The sequence shown here is derived from an EMBL/GenBank/DDBJ whole genome shotgun (WGS) entry which is preliminary data.</text>
</comment>
<keyword evidence="2" id="KW-1185">Reference proteome</keyword>
<proteinExistence type="predicted"/>
<organism evidence="1 2">
    <name type="scientific">Pistacia integerrima</name>
    <dbReference type="NCBI Taxonomy" id="434235"/>
    <lineage>
        <taxon>Eukaryota</taxon>
        <taxon>Viridiplantae</taxon>
        <taxon>Streptophyta</taxon>
        <taxon>Embryophyta</taxon>
        <taxon>Tracheophyta</taxon>
        <taxon>Spermatophyta</taxon>
        <taxon>Magnoliopsida</taxon>
        <taxon>eudicotyledons</taxon>
        <taxon>Gunneridae</taxon>
        <taxon>Pentapetalae</taxon>
        <taxon>rosids</taxon>
        <taxon>malvids</taxon>
        <taxon>Sapindales</taxon>
        <taxon>Anacardiaceae</taxon>
        <taxon>Pistacia</taxon>
    </lineage>
</organism>
<dbReference type="EMBL" id="CM047736">
    <property type="protein sequence ID" value="KAJ0053062.1"/>
    <property type="molecule type" value="Genomic_DNA"/>
</dbReference>
<accession>A0ACC0ZMX2</accession>
<protein>
    <submittedName>
        <fullName evidence="1">Uncharacterized protein</fullName>
    </submittedName>
</protein>
<name>A0ACC0ZMX2_9ROSI</name>
<sequence>MQYFESVGIRGPFLPKFLCSDKRILMSSLKNHIIPTFDFLKGFVETNENLISALKQSTRVISNNVQKPMGSNMNTLRAHGVPEPLIVRLIMLQPQSLLLRPDMFENVVNAIKEMGFEPTRMSFILGVRSMSILGKAKWESKKQTLMSYGWSESDFLLAFKRQPILMLCSVKKIRILMDFFVKNMGLKSSDIVRCPNLLMFSLERRIIPRVSVLKVVMSKKLSKKDIDVVCDGGVYEFAGFSRFIYWIVELHSLKQVMSVPECPLVLSGLSTATDMTWA</sequence>